<dbReference type="SUPFAM" id="SSF54928">
    <property type="entry name" value="RNA-binding domain, RBD"/>
    <property type="match status" value="1"/>
</dbReference>
<dbReference type="SMART" id="SM00360">
    <property type="entry name" value="RRM"/>
    <property type="match status" value="1"/>
</dbReference>
<feature type="region of interest" description="Disordered" evidence="2">
    <location>
        <begin position="28"/>
        <end position="82"/>
    </location>
</feature>
<dbReference type="Gene3D" id="3.30.70.330">
    <property type="match status" value="1"/>
</dbReference>
<dbReference type="CDD" id="cd00590">
    <property type="entry name" value="RRM_SF"/>
    <property type="match status" value="1"/>
</dbReference>
<protein>
    <recommendedName>
        <fullName evidence="3">RRM domain-containing protein</fullName>
    </recommendedName>
</protein>
<comment type="caution">
    <text evidence="4">The sequence shown here is derived from an EMBL/GenBank/DDBJ whole genome shotgun (WGS) entry which is preliminary data.</text>
</comment>
<accession>A0A9Q0GFP8</accession>
<evidence type="ECO:0000256" key="1">
    <source>
        <dbReference type="PROSITE-ProRule" id="PRU00176"/>
    </source>
</evidence>
<dbReference type="InterPro" id="IPR000504">
    <property type="entry name" value="RRM_dom"/>
</dbReference>
<organism evidence="4 5">
    <name type="scientific">Turnera subulata</name>
    <dbReference type="NCBI Taxonomy" id="218843"/>
    <lineage>
        <taxon>Eukaryota</taxon>
        <taxon>Viridiplantae</taxon>
        <taxon>Streptophyta</taxon>
        <taxon>Embryophyta</taxon>
        <taxon>Tracheophyta</taxon>
        <taxon>Spermatophyta</taxon>
        <taxon>Magnoliopsida</taxon>
        <taxon>eudicotyledons</taxon>
        <taxon>Gunneridae</taxon>
        <taxon>Pentapetalae</taxon>
        <taxon>rosids</taxon>
        <taxon>fabids</taxon>
        <taxon>Malpighiales</taxon>
        <taxon>Passifloraceae</taxon>
        <taxon>Turnera</taxon>
    </lineage>
</organism>
<evidence type="ECO:0000313" key="4">
    <source>
        <dbReference type="EMBL" id="KAJ4847987.1"/>
    </source>
</evidence>
<dbReference type="PANTHER" id="PTHR34427">
    <property type="entry name" value="DUF4283 DOMAIN PROTEIN"/>
    <property type="match status" value="1"/>
</dbReference>
<dbReference type="InterPro" id="IPR012677">
    <property type="entry name" value="Nucleotide-bd_a/b_plait_sf"/>
</dbReference>
<feature type="compositionally biased region" description="Polar residues" evidence="2">
    <location>
        <begin position="28"/>
        <end position="80"/>
    </location>
</feature>
<evidence type="ECO:0000256" key="2">
    <source>
        <dbReference type="SAM" id="MobiDB-lite"/>
    </source>
</evidence>
<feature type="domain" description="RRM" evidence="3">
    <location>
        <begin position="100"/>
        <end position="177"/>
    </location>
</feature>
<name>A0A9Q0GFP8_9ROSI</name>
<dbReference type="EMBL" id="JAKUCV010001029">
    <property type="protein sequence ID" value="KAJ4847987.1"/>
    <property type="molecule type" value="Genomic_DNA"/>
</dbReference>
<proteinExistence type="predicted"/>
<evidence type="ECO:0000313" key="5">
    <source>
        <dbReference type="Proteomes" id="UP001141552"/>
    </source>
</evidence>
<dbReference type="Proteomes" id="UP001141552">
    <property type="component" value="Unassembled WGS sequence"/>
</dbReference>
<gene>
    <name evidence="4" type="ORF">Tsubulata_042091</name>
</gene>
<sequence length="478" mass="54023">MFPLFSNPMSPGLPGRYPSYNHLIPAAATTSSNTQPKPSYSPPTLKTSTTHSNATLLNHSSLNPAPTQLVNPKPNTSKPTHFSRWNRKTIQRAMHNNEALSVYVANLPGRWIPMNIHLVMSKYGEVLDVFIPKKLNSRGKRYAFIRFKNNIQIQYVLQCINSLHVDGERLVADIAKGRANTDALDTPPKRRARSQSANIHLRDNRSFVDVVKPTSERHINSSSNVDGFPNPYRNPNTSYIPKDTSLDWLYRCAFSVLKSSMPLDEVQELFSFKNCLVDKVIPLGGVSFLFLFQSADVLNDMVTSKATIFSHHCATFRAWKDGDTSHNRLCWMLVKGVPPNAWNEDFFSLIMSSVGAMVNWSEKSRLRNRMDVSEILILTENCDWIHKTLSVKYGNNQFKIAMFESQFDPLDWSRSYRIPNTKNHHILPDSGLDFGNNLKSPMYLCLPSDPSSFDPQPTPPDTLAAHDQHAIKVSPAVH</sequence>
<evidence type="ECO:0000259" key="3">
    <source>
        <dbReference type="PROSITE" id="PS50102"/>
    </source>
</evidence>
<keyword evidence="5" id="KW-1185">Reference proteome</keyword>
<dbReference type="Pfam" id="PF00076">
    <property type="entry name" value="RRM_1"/>
    <property type="match status" value="1"/>
</dbReference>
<dbReference type="PANTHER" id="PTHR34427:SF5">
    <property type="entry name" value="DUF4283 DOMAIN-CONTAINING PROTEIN"/>
    <property type="match status" value="1"/>
</dbReference>
<dbReference type="GO" id="GO:0003723">
    <property type="term" value="F:RNA binding"/>
    <property type="evidence" value="ECO:0007669"/>
    <property type="project" value="UniProtKB-UniRule"/>
</dbReference>
<dbReference type="OrthoDB" id="360390at2759"/>
<reference evidence="4" key="2">
    <citation type="journal article" date="2023" name="Plants (Basel)">
        <title>Annotation of the Turnera subulata (Passifloraceae) Draft Genome Reveals the S-Locus Evolved after the Divergence of Turneroideae from Passifloroideae in a Stepwise Manner.</title>
        <authorList>
            <person name="Henning P.M."/>
            <person name="Roalson E.H."/>
            <person name="Mir W."/>
            <person name="McCubbin A.G."/>
            <person name="Shore J.S."/>
        </authorList>
    </citation>
    <scope>NUCLEOTIDE SEQUENCE</scope>
    <source>
        <strain evidence="4">F60SS</strain>
    </source>
</reference>
<reference evidence="4" key="1">
    <citation type="submission" date="2022-02" db="EMBL/GenBank/DDBJ databases">
        <authorList>
            <person name="Henning P.M."/>
            <person name="McCubbin A.G."/>
            <person name="Shore J.S."/>
        </authorList>
    </citation>
    <scope>NUCLEOTIDE SEQUENCE</scope>
    <source>
        <strain evidence="4">F60SS</strain>
        <tissue evidence="4">Leaves</tissue>
    </source>
</reference>
<keyword evidence="1" id="KW-0694">RNA-binding</keyword>
<dbReference type="PROSITE" id="PS50102">
    <property type="entry name" value="RRM"/>
    <property type="match status" value="1"/>
</dbReference>
<dbReference type="AlphaFoldDB" id="A0A9Q0GFP8"/>
<dbReference type="InterPro" id="IPR035979">
    <property type="entry name" value="RBD_domain_sf"/>
</dbReference>